<evidence type="ECO:0000313" key="3">
    <source>
        <dbReference type="EMBL" id="MCA9728238.1"/>
    </source>
</evidence>
<organism evidence="3 4">
    <name type="scientific">Eiseniibacteriota bacterium</name>
    <dbReference type="NCBI Taxonomy" id="2212470"/>
    <lineage>
        <taxon>Bacteria</taxon>
        <taxon>Candidatus Eiseniibacteriota</taxon>
    </lineage>
</organism>
<proteinExistence type="predicted"/>
<dbReference type="Gene3D" id="3.40.30.10">
    <property type="entry name" value="Glutaredoxin"/>
    <property type="match status" value="1"/>
</dbReference>
<protein>
    <submittedName>
        <fullName evidence="3">Thioredoxin family protein</fullName>
    </submittedName>
</protein>
<feature type="chain" id="PRO_5037821304" evidence="1">
    <location>
        <begin position="25"/>
        <end position="378"/>
    </location>
</feature>
<dbReference type="SUPFAM" id="SSF52833">
    <property type="entry name" value="Thioredoxin-like"/>
    <property type="match status" value="1"/>
</dbReference>
<sequence length="378" mass="42022">MRLYRTHFALLLLACWPVSGAGRAAELPPDLDHACTVAAETGRPILLVFTIDGCESCQNFSADSDDDPDVKRALTQVVSREIPAAHEHAIELSDQFRVRRYPSFVLLTAELAPIDRWTGYARSTFLADLNRALSDLTPIEAKRRHFEERPTAELARKLGDYDFADEAYRDAVASYRRAGTLAGSEDLTLPIFEAIAAGYRDQEFSRAELDGAAAEVLSRGTPEQVMQVARRMLALIPDDPELQRDFLAAAIDRTEGCRVPAVVAAREELMPLYALRVQQDDGRAVHLERASMPEGWSEDPGHLDAYARWCLDHHVDLEAALGLALKASARARSPIERARCLDTAAEIAHVRGSFDQSVELLHRAIEEDPGNGHYRREL</sequence>
<evidence type="ECO:0000256" key="1">
    <source>
        <dbReference type="SAM" id="SignalP"/>
    </source>
</evidence>
<accession>A0A956LZV3</accession>
<comment type="caution">
    <text evidence="3">The sequence shown here is derived from an EMBL/GenBank/DDBJ whole genome shotgun (WGS) entry which is preliminary data.</text>
</comment>
<dbReference type="EMBL" id="JAGQHR010000331">
    <property type="protein sequence ID" value="MCA9728238.1"/>
    <property type="molecule type" value="Genomic_DNA"/>
</dbReference>
<dbReference type="InterPro" id="IPR012336">
    <property type="entry name" value="Thioredoxin-like_fold"/>
</dbReference>
<name>A0A956LZV3_UNCEI</name>
<evidence type="ECO:0000313" key="4">
    <source>
        <dbReference type="Proteomes" id="UP000697710"/>
    </source>
</evidence>
<dbReference type="InterPro" id="IPR036249">
    <property type="entry name" value="Thioredoxin-like_sf"/>
</dbReference>
<gene>
    <name evidence="3" type="ORF">KC729_11185</name>
</gene>
<evidence type="ECO:0000259" key="2">
    <source>
        <dbReference type="Pfam" id="PF13098"/>
    </source>
</evidence>
<reference evidence="3" key="1">
    <citation type="submission" date="2020-04" db="EMBL/GenBank/DDBJ databases">
        <authorList>
            <person name="Zhang T."/>
        </authorList>
    </citation>
    <scope>NUCLEOTIDE SEQUENCE</scope>
    <source>
        <strain evidence="3">HKST-UBA01</strain>
    </source>
</reference>
<dbReference type="AlphaFoldDB" id="A0A956LZV3"/>
<reference evidence="3" key="2">
    <citation type="journal article" date="2021" name="Microbiome">
        <title>Successional dynamics and alternative stable states in a saline activated sludge microbial community over 9 years.</title>
        <authorList>
            <person name="Wang Y."/>
            <person name="Ye J."/>
            <person name="Ju F."/>
            <person name="Liu L."/>
            <person name="Boyd J.A."/>
            <person name="Deng Y."/>
            <person name="Parks D.H."/>
            <person name="Jiang X."/>
            <person name="Yin X."/>
            <person name="Woodcroft B.J."/>
            <person name="Tyson G.W."/>
            <person name="Hugenholtz P."/>
            <person name="Polz M.F."/>
            <person name="Zhang T."/>
        </authorList>
    </citation>
    <scope>NUCLEOTIDE SEQUENCE</scope>
    <source>
        <strain evidence="3">HKST-UBA01</strain>
    </source>
</reference>
<dbReference type="Proteomes" id="UP000697710">
    <property type="component" value="Unassembled WGS sequence"/>
</dbReference>
<keyword evidence="1" id="KW-0732">Signal</keyword>
<feature type="signal peptide" evidence="1">
    <location>
        <begin position="1"/>
        <end position="24"/>
    </location>
</feature>
<feature type="non-terminal residue" evidence="3">
    <location>
        <position position="378"/>
    </location>
</feature>
<feature type="domain" description="Thioredoxin-like fold" evidence="2">
    <location>
        <begin position="38"/>
        <end position="124"/>
    </location>
</feature>
<dbReference type="Pfam" id="PF13098">
    <property type="entry name" value="Thioredoxin_2"/>
    <property type="match status" value="1"/>
</dbReference>